<dbReference type="PROSITE" id="PS50206">
    <property type="entry name" value="RHODANESE_3"/>
    <property type="match status" value="1"/>
</dbReference>
<evidence type="ECO:0000313" key="9">
    <source>
        <dbReference type="Proteomes" id="UP000192906"/>
    </source>
</evidence>
<dbReference type="InterPro" id="IPR036188">
    <property type="entry name" value="FAD/NAD-bd_sf"/>
</dbReference>
<dbReference type="OrthoDB" id="9769238at2"/>
<reference evidence="9" key="1">
    <citation type="submission" date="2017-04" db="EMBL/GenBank/DDBJ databases">
        <authorList>
            <person name="Varghese N."/>
            <person name="Submissions S."/>
        </authorList>
    </citation>
    <scope>NUCLEOTIDE SEQUENCE [LARGE SCALE GENOMIC DNA]</scope>
    <source>
        <strain evidence="9">K3S</strain>
    </source>
</reference>
<dbReference type="GO" id="GO:0016491">
    <property type="term" value="F:oxidoreductase activity"/>
    <property type="evidence" value="ECO:0007669"/>
    <property type="project" value="UniProtKB-KW"/>
</dbReference>
<gene>
    <name evidence="8" type="ORF">SAMN06295933_3067</name>
</gene>
<dbReference type="Pfam" id="PF07992">
    <property type="entry name" value="Pyr_redox_2"/>
    <property type="match status" value="1"/>
</dbReference>
<dbReference type="Pfam" id="PF02852">
    <property type="entry name" value="Pyr_redox_dim"/>
    <property type="match status" value="1"/>
</dbReference>
<dbReference type="PRINTS" id="PR00368">
    <property type="entry name" value="FADPNR"/>
</dbReference>
<keyword evidence="9" id="KW-1185">Reference proteome</keyword>
<evidence type="ECO:0000313" key="8">
    <source>
        <dbReference type="EMBL" id="SMF35305.1"/>
    </source>
</evidence>
<dbReference type="InterPro" id="IPR023753">
    <property type="entry name" value="FAD/NAD-binding_dom"/>
</dbReference>
<evidence type="ECO:0000256" key="1">
    <source>
        <dbReference type="ARBA" id="ARBA00001974"/>
    </source>
</evidence>
<dbReference type="PANTHER" id="PTHR43429:SF1">
    <property type="entry name" value="NAD(P)H SULFUR OXIDOREDUCTASE (COA-DEPENDENT)"/>
    <property type="match status" value="1"/>
</dbReference>
<dbReference type="CDD" id="cd00158">
    <property type="entry name" value="RHOD"/>
    <property type="match status" value="1"/>
</dbReference>
<sequence>MSSQNIVVIGGSAAGPKAAARAKRLDQAANVTLLQKAPEMSMASCGYPYYIGGNFDNRDQLLSTPTGVVRNEAFFAGAKGVQARVNTEVTAIDRIKKVVSCVNVITGEKDTVPYDKLVICSGATPRHPPIKGINLEGVQALSEMRDADKLRELRDSGKVKDVVIVGGGLIGIEVCEALADSGMNVNVVEMLSQLLMFLDWELAKLVEKHVASKGVTVHTENGVAEFMGENGKLTGVKLNDGSVVPCELAVVSIGVVPNVDLARASGLEIGGFGGIVVDEHMRTSDSNIYAAGDCVEIPNRITGKKTYAPYGDLANLEARVAADNIVLGDSSTFPGTVNSGICKVFNFSAGSTGMSEKRAEAEGYEVVTATNASPDKPGFMGAKLLVSKMVADAKTGRILGFQCVGTGEVNRQVAEAAMAVMNGNTIYDIGVADLPYAPPFSLAIDHFIATAHILENKMAGLMTGICNAEVKEMIDGGTAPFILDVRSPVEFKEMRLNVGETLIPLGTLRNSLDKLPSDKSAEIITFCKISMRGYEAQRVLEANGWTNVKVMEGGIMAWPFKVEF</sequence>
<dbReference type="SUPFAM" id="SSF52821">
    <property type="entry name" value="Rhodanese/Cell cycle control phosphatase"/>
    <property type="match status" value="1"/>
</dbReference>
<evidence type="ECO:0000256" key="3">
    <source>
        <dbReference type="ARBA" id="ARBA00022630"/>
    </source>
</evidence>
<dbReference type="RefSeq" id="WP_085103771.1">
    <property type="nucleotide sequence ID" value="NZ_FWZU01000005.1"/>
</dbReference>
<keyword evidence="4" id="KW-0274">FAD</keyword>
<dbReference type="Proteomes" id="UP000192906">
    <property type="component" value="Unassembled WGS sequence"/>
</dbReference>
<comment type="cofactor">
    <cofactor evidence="1">
        <name>FAD</name>
        <dbReference type="ChEBI" id="CHEBI:57692"/>
    </cofactor>
</comment>
<dbReference type="InterPro" id="IPR004099">
    <property type="entry name" value="Pyr_nucl-diS_OxRdtase_dimer"/>
</dbReference>
<dbReference type="AlphaFoldDB" id="A0A1X7EKE0"/>
<dbReference type="Gene3D" id="3.50.50.60">
    <property type="entry name" value="FAD/NAD(P)-binding domain"/>
    <property type="match status" value="2"/>
</dbReference>
<dbReference type="Pfam" id="PF00581">
    <property type="entry name" value="Rhodanese"/>
    <property type="match status" value="1"/>
</dbReference>
<protein>
    <submittedName>
        <fullName evidence="8">NADPH-dependent 2,4-dienoyl-CoA reductase, sulfur reductase</fullName>
    </submittedName>
</protein>
<evidence type="ECO:0000256" key="4">
    <source>
        <dbReference type="ARBA" id="ARBA00022827"/>
    </source>
</evidence>
<evidence type="ECO:0000256" key="5">
    <source>
        <dbReference type="ARBA" id="ARBA00023002"/>
    </source>
</evidence>
<dbReference type="SMART" id="SM00450">
    <property type="entry name" value="RHOD"/>
    <property type="match status" value="1"/>
</dbReference>
<dbReference type="SUPFAM" id="SSF55424">
    <property type="entry name" value="FAD/NAD-linked reductases, dimerisation (C-terminal) domain"/>
    <property type="match status" value="1"/>
</dbReference>
<keyword evidence="3" id="KW-0285">Flavoprotein</keyword>
<organism evidence="8 9">
    <name type="scientific">Desulfovibrio gilichinskyi</name>
    <dbReference type="NCBI Taxonomy" id="1519643"/>
    <lineage>
        <taxon>Bacteria</taxon>
        <taxon>Pseudomonadati</taxon>
        <taxon>Thermodesulfobacteriota</taxon>
        <taxon>Desulfovibrionia</taxon>
        <taxon>Desulfovibrionales</taxon>
        <taxon>Desulfovibrionaceae</taxon>
        <taxon>Desulfovibrio</taxon>
    </lineage>
</organism>
<dbReference type="InterPro" id="IPR050260">
    <property type="entry name" value="FAD-bd_OxRdtase"/>
</dbReference>
<dbReference type="InterPro" id="IPR016156">
    <property type="entry name" value="FAD/NAD-linked_Rdtase_dimer_sf"/>
</dbReference>
<accession>A0A1X7EKE0</accession>
<comment type="similarity">
    <text evidence="2">Belongs to the class-III pyridine nucleotide-disulfide oxidoreductase family.</text>
</comment>
<dbReference type="InterPro" id="IPR001763">
    <property type="entry name" value="Rhodanese-like_dom"/>
</dbReference>
<keyword evidence="6" id="KW-0676">Redox-active center</keyword>
<dbReference type="Gene3D" id="3.40.250.10">
    <property type="entry name" value="Rhodanese-like domain"/>
    <property type="match status" value="1"/>
</dbReference>
<feature type="domain" description="Rhodanese" evidence="7">
    <location>
        <begin position="476"/>
        <end position="564"/>
    </location>
</feature>
<dbReference type="PRINTS" id="PR00411">
    <property type="entry name" value="PNDRDTASEI"/>
</dbReference>
<dbReference type="SUPFAM" id="SSF51905">
    <property type="entry name" value="FAD/NAD(P)-binding domain"/>
    <property type="match status" value="1"/>
</dbReference>
<dbReference type="STRING" id="1519643.SAMN06295933_3067"/>
<keyword evidence="5" id="KW-0560">Oxidoreductase</keyword>
<dbReference type="EMBL" id="FWZU01000005">
    <property type="protein sequence ID" value="SMF35305.1"/>
    <property type="molecule type" value="Genomic_DNA"/>
</dbReference>
<evidence type="ECO:0000259" key="7">
    <source>
        <dbReference type="PROSITE" id="PS50206"/>
    </source>
</evidence>
<evidence type="ECO:0000256" key="6">
    <source>
        <dbReference type="ARBA" id="ARBA00023284"/>
    </source>
</evidence>
<proteinExistence type="inferred from homology"/>
<dbReference type="InterPro" id="IPR036873">
    <property type="entry name" value="Rhodanese-like_dom_sf"/>
</dbReference>
<evidence type="ECO:0000256" key="2">
    <source>
        <dbReference type="ARBA" id="ARBA00009130"/>
    </source>
</evidence>
<name>A0A1X7EKE0_9BACT</name>
<dbReference type="PANTHER" id="PTHR43429">
    <property type="entry name" value="PYRIDINE NUCLEOTIDE-DISULFIDE OXIDOREDUCTASE DOMAIN-CONTAINING"/>
    <property type="match status" value="1"/>
</dbReference>